<feature type="region of interest" description="Disordered" evidence="1">
    <location>
        <begin position="212"/>
        <end position="237"/>
    </location>
</feature>
<feature type="region of interest" description="Disordered" evidence="1">
    <location>
        <begin position="1"/>
        <end position="26"/>
    </location>
</feature>
<evidence type="ECO:0000313" key="2">
    <source>
        <dbReference type="EMBL" id="KZV93504.1"/>
    </source>
</evidence>
<dbReference type="InParanoid" id="A0A165IJV3"/>
<feature type="compositionally biased region" description="Low complexity" evidence="1">
    <location>
        <begin position="555"/>
        <end position="571"/>
    </location>
</feature>
<dbReference type="OrthoDB" id="10628798at2759"/>
<evidence type="ECO:0000256" key="1">
    <source>
        <dbReference type="SAM" id="MobiDB-lite"/>
    </source>
</evidence>
<evidence type="ECO:0000313" key="3">
    <source>
        <dbReference type="Proteomes" id="UP000077266"/>
    </source>
</evidence>
<organism evidence="2 3">
    <name type="scientific">Exidia glandulosa HHB12029</name>
    <dbReference type="NCBI Taxonomy" id="1314781"/>
    <lineage>
        <taxon>Eukaryota</taxon>
        <taxon>Fungi</taxon>
        <taxon>Dikarya</taxon>
        <taxon>Basidiomycota</taxon>
        <taxon>Agaricomycotina</taxon>
        <taxon>Agaricomycetes</taxon>
        <taxon>Auriculariales</taxon>
        <taxon>Exidiaceae</taxon>
        <taxon>Exidia</taxon>
    </lineage>
</organism>
<keyword evidence="3" id="KW-1185">Reference proteome</keyword>
<gene>
    <name evidence="2" type="ORF">EXIGLDRAFT_835686</name>
</gene>
<feature type="region of interest" description="Disordered" evidence="1">
    <location>
        <begin position="555"/>
        <end position="581"/>
    </location>
</feature>
<name>A0A165IJV3_EXIGL</name>
<dbReference type="Proteomes" id="UP000077266">
    <property type="component" value="Unassembled WGS sequence"/>
</dbReference>
<feature type="compositionally biased region" description="Polar residues" evidence="1">
    <location>
        <begin position="259"/>
        <end position="271"/>
    </location>
</feature>
<dbReference type="EMBL" id="KV425989">
    <property type="protein sequence ID" value="KZV93504.1"/>
    <property type="molecule type" value="Genomic_DNA"/>
</dbReference>
<accession>A0A165IJV3</accession>
<feature type="region of interest" description="Disordered" evidence="1">
    <location>
        <begin position="254"/>
        <end position="276"/>
    </location>
</feature>
<sequence>MSTAMSESLQEHSHAPVDATEIALPPEDTVVATENTTQPVPFDLENAVPGSLAEELAIATARESSLVAQASVHVQDSTEATLVGHSELETHQHLATETLERVVGEEVKDLELEAAAPLDVVREILVTSTVEHELHDHTETGSKHPGDLLADLLEQRTQANISDESHSERVVEATTAVSQSTQETAVTAVDEATTVSTDATLHLVSESAADAHAAVDESAGSESASFPSDFGLAETPSAESRTGYIVVQADGTLHDDTVHTPSSPSSQATHTSYEDDEQDAAGLMNGQQAHSGFTSFDLAEHAAHFDRRADLAEAAYSYAISGMNPVGDRSSRDFEVYGFDDIDEQVPRDTNRSVPVPSFIPEHVIAIPEPQVTSSDVDFPVAPGVELVVTLAEDDTRAIQVHAPSVEVYPQFNLYPEATPAFPVPEVASVTRSERVLSTATVAVDSGVSQTVQTVMHTTEEQQLSTAAALFAAGVTAVTGASPEPPVPILDAAAALSDIELLQTPTHAPVPSATKEVRFAEPAPGIPIWGAAQSRSGSALQNMREMHTAVVSETAAVTVSSSESRSAPTTTGTDMIDFDEDSDSEHVTTSFGRKFSFAAGHDMLVDADDEEVVIVHGHATTDVSSSTHDASLGREHAETIVISTTRQADTTLADQHVLGENYTEAGATIRERSLRTVPSQATLVEGQWEASIAKHDEALVVTHHESVVDAHYDVDEEDEEEEEYVEVIRPAPPSGPVLRIFEEPLDGEFDEEEAEEVETEAEVIREHVVATLHGDYARVGSAQETQESYTTRSIAHIESVTTGRLAPSKGSHLSGVGATHAPSSFSCHCGVKQSASPNAPVPVAHSAPPLVSFSVSISSNISIERTIALALVDEQSCGNGGLEVVVWQIVDVPVGPFADVFEFSGTFGIVVQKCNSTYYAKSVNRIGALTRITNRGSTIVIHNPEYLCGDGSKQMRILNETDEPLDVSIGVVTCEKAFHPLLRHRELDCDEEILTSFSSLSLKMFFIPTDTKVCTFETGQFGAISLDALVSSKRNVVNIDLHESHGKFRALVQ</sequence>
<proteinExistence type="predicted"/>
<dbReference type="AlphaFoldDB" id="A0A165IJV3"/>
<protein>
    <submittedName>
        <fullName evidence="2">Uncharacterized protein</fullName>
    </submittedName>
</protein>
<reference evidence="2 3" key="1">
    <citation type="journal article" date="2016" name="Mol. Biol. Evol.">
        <title>Comparative Genomics of Early-Diverging Mushroom-Forming Fungi Provides Insights into the Origins of Lignocellulose Decay Capabilities.</title>
        <authorList>
            <person name="Nagy L.G."/>
            <person name="Riley R."/>
            <person name="Tritt A."/>
            <person name="Adam C."/>
            <person name="Daum C."/>
            <person name="Floudas D."/>
            <person name="Sun H."/>
            <person name="Yadav J.S."/>
            <person name="Pangilinan J."/>
            <person name="Larsson K.H."/>
            <person name="Matsuura K."/>
            <person name="Barry K."/>
            <person name="Labutti K."/>
            <person name="Kuo R."/>
            <person name="Ohm R.A."/>
            <person name="Bhattacharya S.S."/>
            <person name="Shirouzu T."/>
            <person name="Yoshinaga Y."/>
            <person name="Martin F.M."/>
            <person name="Grigoriev I.V."/>
            <person name="Hibbett D.S."/>
        </authorList>
    </citation>
    <scope>NUCLEOTIDE SEQUENCE [LARGE SCALE GENOMIC DNA]</scope>
    <source>
        <strain evidence="2 3">HHB12029</strain>
    </source>
</reference>